<evidence type="ECO:0000313" key="2">
    <source>
        <dbReference type="EMBL" id="MFE3848568.1"/>
    </source>
</evidence>
<gene>
    <name evidence="2" type="ORF">ACFX5D_11405</name>
</gene>
<dbReference type="RefSeq" id="WP_379858315.1">
    <property type="nucleotide sequence ID" value="NZ_JBHZQA010000007.1"/>
</dbReference>
<comment type="caution">
    <text evidence="2">The sequence shown here is derived from an EMBL/GenBank/DDBJ whole genome shotgun (WGS) entry which is preliminary data.</text>
</comment>
<organism evidence="2 3">
    <name type="scientific">Flavobacterium fructosi</name>
    <dbReference type="NCBI Taxonomy" id="3230416"/>
    <lineage>
        <taxon>Bacteria</taxon>
        <taxon>Pseudomonadati</taxon>
        <taxon>Bacteroidota</taxon>
        <taxon>Flavobacteriia</taxon>
        <taxon>Flavobacteriales</taxon>
        <taxon>Flavobacteriaceae</taxon>
        <taxon>Flavobacterium</taxon>
    </lineage>
</organism>
<dbReference type="EMBL" id="JBHZQA010000007">
    <property type="protein sequence ID" value="MFE3848568.1"/>
    <property type="molecule type" value="Genomic_DNA"/>
</dbReference>
<protein>
    <submittedName>
        <fullName evidence="2">Uncharacterized protein</fullName>
    </submittedName>
</protein>
<proteinExistence type="predicted"/>
<dbReference type="Proteomes" id="UP001600039">
    <property type="component" value="Unassembled WGS sequence"/>
</dbReference>
<reference evidence="2 3" key="1">
    <citation type="submission" date="2024-06" db="EMBL/GenBank/DDBJ databases">
        <title>Flavobacterium spp. isolated from glacier.</title>
        <authorList>
            <person name="Han D."/>
        </authorList>
    </citation>
    <scope>NUCLEOTIDE SEQUENCE [LARGE SCALE GENOMIC DNA]</scope>
    <source>
        <strain evidence="2 3">LB3P45</strain>
    </source>
</reference>
<feature type="region of interest" description="Disordered" evidence="1">
    <location>
        <begin position="139"/>
        <end position="162"/>
    </location>
</feature>
<sequence>MKSFLILLFVSTLLLISCKKEIEPQNSTTPTNMVPFTEVGKQMRNEAAMTSQAKQNSNVVNQNQAVTAPISVAKGMNPAHGQPLHRCDIAVGAPLSSPVSTAKNTAVTQQISPQKSQSAATDPANTTINPVVTTPTAEGMNPPHGQTNHRCDIAVGAPLPKS</sequence>
<accession>A0ABW6HNH8</accession>
<dbReference type="PROSITE" id="PS51257">
    <property type="entry name" value="PROKAR_LIPOPROTEIN"/>
    <property type="match status" value="1"/>
</dbReference>
<keyword evidence="3" id="KW-1185">Reference proteome</keyword>
<name>A0ABW6HNH8_9FLAO</name>
<evidence type="ECO:0000256" key="1">
    <source>
        <dbReference type="SAM" id="MobiDB-lite"/>
    </source>
</evidence>
<evidence type="ECO:0000313" key="3">
    <source>
        <dbReference type="Proteomes" id="UP001600039"/>
    </source>
</evidence>